<keyword evidence="3" id="KW-1185">Reference proteome</keyword>
<gene>
    <name evidence="2" type="ORF">ACFSUS_11695</name>
</gene>
<comment type="caution">
    <text evidence="2">The sequence shown here is derived from an EMBL/GenBank/DDBJ whole genome shotgun (WGS) entry which is preliminary data.</text>
</comment>
<dbReference type="RefSeq" id="WP_381522710.1">
    <property type="nucleotide sequence ID" value="NZ_JBHULN010000006.1"/>
</dbReference>
<sequence length="210" mass="23659">MKSLFLLSFLSSSALTATAQTAIGIFENQADIGNVLHKGNASYDQATRAYIIKGSGENLWFKKDEMHYVWRKMKGDFIVTTQPTFVGKGTDPHRKTGWMIRTGLDTSAAMVTLTVHGDGLTAFQYRKKNNTNIEEIKTPILHPDILQLERRGRSYFVSIAKLGSPFWTVEIPDFDLPEDLMVGLFICAHNKNVVEEAKLTETRVFTQVKN</sequence>
<dbReference type="EMBL" id="JBHULN010000006">
    <property type="protein sequence ID" value="MFD2571300.1"/>
    <property type="molecule type" value="Genomic_DNA"/>
</dbReference>
<protein>
    <recommendedName>
        <fullName evidence="4">DUF1349 domain-containing protein</fullName>
    </recommendedName>
</protein>
<accession>A0ABW5M2V6</accession>
<feature type="chain" id="PRO_5045379936" description="DUF1349 domain-containing protein" evidence="1">
    <location>
        <begin position="20"/>
        <end position="210"/>
    </location>
</feature>
<keyword evidence="1" id="KW-0732">Signal</keyword>
<evidence type="ECO:0000313" key="3">
    <source>
        <dbReference type="Proteomes" id="UP001597469"/>
    </source>
</evidence>
<organism evidence="2 3">
    <name type="scientific">Spirosoma soli</name>
    <dbReference type="NCBI Taxonomy" id="1770529"/>
    <lineage>
        <taxon>Bacteria</taxon>
        <taxon>Pseudomonadati</taxon>
        <taxon>Bacteroidota</taxon>
        <taxon>Cytophagia</taxon>
        <taxon>Cytophagales</taxon>
        <taxon>Cytophagaceae</taxon>
        <taxon>Spirosoma</taxon>
    </lineage>
</organism>
<evidence type="ECO:0000313" key="2">
    <source>
        <dbReference type="EMBL" id="MFD2571300.1"/>
    </source>
</evidence>
<feature type="signal peptide" evidence="1">
    <location>
        <begin position="1"/>
        <end position="19"/>
    </location>
</feature>
<name>A0ABW5M2V6_9BACT</name>
<evidence type="ECO:0000256" key="1">
    <source>
        <dbReference type="SAM" id="SignalP"/>
    </source>
</evidence>
<evidence type="ECO:0008006" key="4">
    <source>
        <dbReference type="Google" id="ProtNLM"/>
    </source>
</evidence>
<reference evidence="3" key="1">
    <citation type="journal article" date="2019" name="Int. J. Syst. Evol. Microbiol.">
        <title>The Global Catalogue of Microorganisms (GCM) 10K type strain sequencing project: providing services to taxonomists for standard genome sequencing and annotation.</title>
        <authorList>
            <consortium name="The Broad Institute Genomics Platform"/>
            <consortium name="The Broad Institute Genome Sequencing Center for Infectious Disease"/>
            <person name="Wu L."/>
            <person name="Ma J."/>
        </authorList>
    </citation>
    <scope>NUCLEOTIDE SEQUENCE [LARGE SCALE GENOMIC DNA]</scope>
    <source>
        <strain evidence="3">KCTC 42805</strain>
    </source>
</reference>
<proteinExistence type="predicted"/>
<dbReference type="Proteomes" id="UP001597469">
    <property type="component" value="Unassembled WGS sequence"/>
</dbReference>